<accession>A0A7W6A5T8</accession>
<dbReference type="RefSeq" id="WP_183197966.1">
    <property type="nucleotide sequence ID" value="NZ_JACIDA010000003.1"/>
</dbReference>
<dbReference type="Proteomes" id="UP000532936">
    <property type="component" value="Unassembled WGS sequence"/>
</dbReference>
<gene>
    <name evidence="2" type="ORF">GGR11_002836</name>
</gene>
<dbReference type="AlphaFoldDB" id="A0A7W6A5T8"/>
<organism evidence="2 3">
    <name type="scientific">Brevundimonas mediterranea</name>
    <dbReference type="NCBI Taxonomy" id="74329"/>
    <lineage>
        <taxon>Bacteria</taxon>
        <taxon>Pseudomonadati</taxon>
        <taxon>Pseudomonadota</taxon>
        <taxon>Alphaproteobacteria</taxon>
        <taxon>Caulobacterales</taxon>
        <taxon>Caulobacteraceae</taxon>
        <taxon>Brevundimonas</taxon>
    </lineage>
</organism>
<feature type="compositionally biased region" description="Low complexity" evidence="1">
    <location>
        <begin position="143"/>
        <end position="161"/>
    </location>
</feature>
<evidence type="ECO:0000313" key="2">
    <source>
        <dbReference type="EMBL" id="MBB3873274.1"/>
    </source>
</evidence>
<evidence type="ECO:0008006" key="4">
    <source>
        <dbReference type="Google" id="ProtNLM"/>
    </source>
</evidence>
<sequence>MSRRLDPENFVAEKLAWHQRIASDPKISLQAKAVAGFILHDLNPCEGGAWRGQESMATSLGVSPRQLRRLLEELKTVNYLEIEVRKGRGRTNICRATLPDEAAEAPENRTSATRKPVTGDRQYLMNPLKDFAPPKADDQMAAPGPRRVSSRSPRPTSARWSSRSRGKARR</sequence>
<evidence type="ECO:0000313" key="3">
    <source>
        <dbReference type="Proteomes" id="UP000532936"/>
    </source>
</evidence>
<reference evidence="2 3" key="1">
    <citation type="submission" date="2020-08" db="EMBL/GenBank/DDBJ databases">
        <title>Genomic Encyclopedia of Type Strains, Phase IV (KMG-IV): sequencing the most valuable type-strain genomes for metagenomic binning, comparative biology and taxonomic classification.</title>
        <authorList>
            <person name="Goeker M."/>
        </authorList>
    </citation>
    <scope>NUCLEOTIDE SEQUENCE [LARGE SCALE GENOMIC DNA]</scope>
    <source>
        <strain evidence="2 3">DSM 14878</strain>
    </source>
</reference>
<name>A0A7W6A5T8_9CAUL</name>
<evidence type="ECO:0000256" key="1">
    <source>
        <dbReference type="SAM" id="MobiDB-lite"/>
    </source>
</evidence>
<dbReference type="EMBL" id="JACIDA010000003">
    <property type="protein sequence ID" value="MBB3873274.1"/>
    <property type="molecule type" value="Genomic_DNA"/>
</dbReference>
<protein>
    <recommendedName>
        <fullName evidence="4">Helix-turn-helix domain-containing protein</fullName>
    </recommendedName>
</protein>
<feature type="region of interest" description="Disordered" evidence="1">
    <location>
        <begin position="97"/>
        <end position="170"/>
    </location>
</feature>
<comment type="caution">
    <text evidence="2">The sequence shown here is derived from an EMBL/GenBank/DDBJ whole genome shotgun (WGS) entry which is preliminary data.</text>
</comment>
<proteinExistence type="predicted"/>